<gene>
    <name evidence="1" type="ORF">J2T15_004396</name>
</gene>
<organism evidence="1 2">
    <name type="scientific">Paenibacillus harenae</name>
    <dbReference type="NCBI Taxonomy" id="306543"/>
    <lineage>
        <taxon>Bacteria</taxon>
        <taxon>Bacillati</taxon>
        <taxon>Bacillota</taxon>
        <taxon>Bacilli</taxon>
        <taxon>Bacillales</taxon>
        <taxon>Paenibacillaceae</taxon>
        <taxon>Paenibacillus</taxon>
    </lineage>
</organism>
<evidence type="ECO:0000313" key="1">
    <source>
        <dbReference type="EMBL" id="MDQ0114939.1"/>
    </source>
</evidence>
<proteinExistence type="predicted"/>
<accession>A0ABT9U9R9</accession>
<comment type="caution">
    <text evidence="1">The sequence shown here is derived from an EMBL/GenBank/DDBJ whole genome shotgun (WGS) entry which is preliminary data.</text>
</comment>
<name>A0ABT9U9R9_PAEHA</name>
<protein>
    <submittedName>
        <fullName evidence="1">Uncharacterized protein</fullName>
    </submittedName>
</protein>
<dbReference type="Proteomes" id="UP001229346">
    <property type="component" value="Unassembled WGS sequence"/>
</dbReference>
<dbReference type="EMBL" id="JAUSSU010000009">
    <property type="protein sequence ID" value="MDQ0114939.1"/>
    <property type="molecule type" value="Genomic_DNA"/>
</dbReference>
<reference evidence="1 2" key="1">
    <citation type="submission" date="2023-07" db="EMBL/GenBank/DDBJ databases">
        <title>Sorghum-associated microbial communities from plants grown in Nebraska, USA.</title>
        <authorList>
            <person name="Schachtman D."/>
        </authorList>
    </citation>
    <scope>NUCLEOTIDE SEQUENCE [LARGE SCALE GENOMIC DNA]</scope>
    <source>
        <strain evidence="1 2">CC482</strain>
    </source>
</reference>
<evidence type="ECO:0000313" key="2">
    <source>
        <dbReference type="Proteomes" id="UP001229346"/>
    </source>
</evidence>
<keyword evidence="2" id="KW-1185">Reference proteome</keyword>
<sequence length="153" mass="17597">MGSAVRGSSYDDHSGAYRLYYFPEENRQRNYGRSSQVAEKPHAFVLGMNATHQAWARNILTRNKNSAFARKTSNSINGGFRVFNSVPPFKNDSGIEIPIYDEEMDAVRKDTNGKVPEDRLKVMARSRKINMSEKMKVKHPIVQYFYELRLSTL</sequence>